<proteinExistence type="predicted"/>
<dbReference type="Proteomes" id="UP000311382">
    <property type="component" value="Unassembled WGS sequence"/>
</dbReference>
<keyword evidence="3" id="KW-1185">Reference proteome</keyword>
<accession>A0A5C5FQC0</accession>
<organism evidence="2 3">
    <name type="scientific">Rhodotorula diobovata</name>
    <dbReference type="NCBI Taxonomy" id="5288"/>
    <lineage>
        <taxon>Eukaryota</taxon>
        <taxon>Fungi</taxon>
        <taxon>Dikarya</taxon>
        <taxon>Basidiomycota</taxon>
        <taxon>Pucciniomycotina</taxon>
        <taxon>Microbotryomycetes</taxon>
        <taxon>Sporidiobolales</taxon>
        <taxon>Sporidiobolaceae</taxon>
        <taxon>Rhodotorula</taxon>
    </lineage>
</organism>
<name>A0A5C5FQC0_9BASI</name>
<evidence type="ECO:0000256" key="1">
    <source>
        <dbReference type="SAM" id="MobiDB-lite"/>
    </source>
</evidence>
<evidence type="ECO:0000313" key="3">
    <source>
        <dbReference type="Proteomes" id="UP000311382"/>
    </source>
</evidence>
<gene>
    <name evidence="2" type="ORF">DMC30DRAFT_401552</name>
</gene>
<dbReference type="AlphaFoldDB" id="A0A5C5FQC0"/>
<evidence type="ECO:0000313" key="2">
    <source>
        <dbReference type="EMBL" id="TNY19003.1"/>
    </source>
</evidence>
<feature type="region of interest" description="Disordered" evidence="1">
    <location>
        <begin position="224"/>
        <end position="246"/>
    </location>
</feature>
<comment type="caution">
    <text evidence="2">The sequence shown here is derived from an EMBL/GenBank/DDBJ whole genome shotgun (WGS) entry which is preliminary data.</text>
</comment>
<reference evidence="2 3" key="1">
    <citation type="submission" date="2019-03" db="EMBL/GenBank/DDBJ databases">
        <title>Rhodosporidium diobovatum UCD-FST 08-225 genome sequencing, assembly, and annotation.</title>
        <authorList>
            <person name="Fakankun I.U."/>
            <person name="Fristensky B."/>
            <person name="Levin D.B."/>
        </authorList>
    </citation>
    <scope>NUCLEOTIDE SEQUENCE [LARGE SCALE GENOMIC DNA]</scope>
    <source>
        <strain evidence="2 3">UCD-FST 08-225</strain>
    </source>
</reference>
<sequence length="265" mass="30094">MASATARPTYEEAVTAMRGALRALSGAVSRGETAGLGPAVYERRGSQQYLEEGKQAALERLRRQGTPDFLEKEIEEDWWQTWPVDTRLAFVAEMAELEHKFETRYTFIPGESVLPRDLGSNDNSPTLCGMRLSWNRLQYLLHRISHFVPGVSQRFSNLMSAKDITERDFDKQLPHKRAAILRDFSRVLEDLERGKTSSVSFKDQQAFRALLPWISRIQASRQGPSHANSELALRPGGGPSSDHLRALGKEGTYRRMVVYGRHTRY</sequence>
<dbReference type="EMBL" id="SOZI01000112">
    <property type="protein sequence ID" value="TNY19003.1"/>
    <property type="molecule type" value="Genomic_DNA"/>
</dbReference>
<protein>
    <submittedName>
        <fullName evidence="2">Uncharacterized protein</fullName>
    </submittedName>
</protein>